<gene>
    <name evidence="1" type="ORF">TetV_625</name>
</gene>
<keyword evidence="2" id="KW-1185">Reference proteome</keyword>
<proteinExistence type="predicted"/>
<name>A0A2P0VP83_9VIRU</name>
<protein>
    <submittedName>
        <fullName evidence="1">Uncharacterized protein</fullName>
    </submittedName>
</protein>
<dbReference type="Proteomes" id="UP000244773">
    <property type="component" value="Segment"/>
</dbReference>
<accession>A0A2P0VP83</accession>
<organism evidence="1">
    <name type="scientific">Tetraselmis virus 1</name>
    <dbReference type="NCBI Taxonomy" id="2060617"/>
    <lineage>
        <taxon>Viruses</taxon>
        <taxon>Varidnaviria</taxon>
        <taxon>Bamfordvirae</taxon>
        <taxon>Nucleocytoviricota</taxon>
        <taxon>Megaviricetes</taxon>
        <taxon>Imitervirales</taxon>
        <taxon>Allomimiviridae</taxon>
        <taxon>Oceanusvirus</taxon>
        <taxon>Oceanusvirus kaneohense</taxon>
    </lineage>
</organism>
<reference evidence="1" key="1">
    <citation type="journal article" date="2018" name="Virology">
        <title>A giant virus infecting green algae encodes key fermentation genes.</title>
        <authorList>
            <person name="Schvarcz C.R."/>
            <person name="Steward G.F."/>
        </authorList>
    </citation>
    <scope>NUCLEOTIDE SEQUENCE [LARGE SCALE GENOMIC DNA]</scope>
</reference>
<sequence>MSLRLVLHFKIGKAVKRHSKKSKIRKKIVMIQLKRITTTNNRQKFTFRI</sequence>
<dbReference type="EMBL" id="KY322437">
    <property type="protein sequence ID" value="AUF82707.1"/>
    <property type="molecule type" value="Genomic_DNA"/>
</dbReference>
<evidence type="ECO:0000313" key="2">
    <source>
        <dbReference type="Proteomes" id="UP000244773"/>
    </source>
</evidence>
<evidence type="ECO:0000313" key="1">
    <source>
        <dbReference type="EMBL" id="AUF82707.1"/>
    </source>
</evidence>